<dbReference type="AlphaFoldDB" id="A0A6C0APC2"/>
<dbReference type="GO" id="GO:0004586">
    <property type="term" value="F:ornithine decarboxylase activity"/>
    <property type="evidence" value="ECO:0007669"/>
    <property type="project" value="TreeGrafter"/>
</dbReference>
<evidence type="ECO:0000313" key="7">
    <source>
        <dbReference type="EMBL" id="QHS81608.1"/>
    </source>
</evidence>
<dbReference type="SUPFAM" id="SSF51419">
    <property type="entry name" value="PLP-binding barrel"/>
    <property type="match status" value="1"/>
</dbReference>
<dbReference type="Pfam" id="PF02784">
    <property type="entry name" value="Orn_Arg_deC_N"/>
    <property type="match status" value="1"/>
</dbReference>
<reference evidence="7" key="1">
    <citation type="journal article" date="2020" name="Nature">
        <title>Giant virus diversity and host interactions through global metagenomics.</title>
        <authorList>
            <person name="Schulz F."/>
            <person name="Roux S."/>
            <person name="Paez-Espino D."/>
            <person name="Jungbluth S."/>
            <person name="Walsh D.A."/>
            <person name="Denef V.J."/>
            <person name="McMahon K.D."/>
            <person name="Konstantinidis K.T."/>
            <person name="Eloe-Fadrosh E.A."/>
            <person name="Kyrpides N.C."/>
            <person name="Woyke T."/>
        </authorList>
    </citation>
    <scope>NUCLEOTIDE SEQUENCE</scope>
    <source>
        <strain evidence="7">GVMAG-S-1101164-72</strain>
    </source>
</reference>
<dbReference type="InterPro" id="IPR002433">
    <property type="entry name" value="Orn_de-COase"/>
</dbReference>
<evidence type="ECO:0000256" key="3">
    <source>
        <dbReference type="ARBA" id="ARBA00022898"/>
    </source>
</evidence>
<dbReference type="GO" id="GO:0005737">
    <property type="term" value="C:cytoplasm"/>
    <property type="evidence" value="ECO:0007669"/>
    <property type="project" value="TreeGrafter"/>
</dbReference>
<dbReference type="EMBL" id="MN740758">
    <property type="protein sequence ID" value="QHS81608.1"/>
    <property type="molecule type" value="Genomic_DNA"/>
</dbReference>
<comment type="cofactor">
    <cofactor evidence="1">
        <name>pyridoxal 5'-phosphate</name>
        <dbReference type="ChEBI" id="CHEBI:597326"/>
    </cofactor>
</comment>
<evidence type="ECO:0000256" key="2">
    <source>
        <dbReference type="ARBA" id="ARBA00008872"/>
    </source>
</evidence>
<feature type="domain" description="Orn/DAP/Arg decarboxylase 2 C-terminal" evidence="5">
    <location>
        <begin position="222"/>
        <end position="314"/>
    </location>
</feature>
<dbReference type="SUPFAM" id="SSF50621">
    <property type="entry name" value="Alanine racemase C-terminal domain-like"/>
    <property type="match status" value="1"/>
</dbReference>
<evidence type="ECO:0000256" key="4">
    <source>
        <dbReference type="ARBA" id="ARBA00023239"/>
    </source>
</evidence>
<protein>
    <recommendedName>
        <fullName evidence="8">Ornithine decarboxylase</fullName>
    </recommendedName>
</protein>
<evidence type="ECO:0000259" key="6">
    <source>
        <dbReference type="Pfam" id="PF02784"/>
    </source>
</evidence>
<sequence>MKSNPDPVILKWIRELETVRLDCASPGEMREGLKAGFNSFEFLYANTMKAKADLQDAIMIGANTTTTDSVEGVEQIADAFKELGLGNRMKAVVRLAVDDSNSRSPFSLKYGATDSEWSPILKALDQHKIPFAGLSFHVGSASANPDAFRKAIRLCREFQQETKRQVPMVDIGGGFLPDATSFAQNAATIRHEIERWGHEEPFSPTRWIAEPGRFFSAPLQSLTCPILFKKSSEDRVRYILDESIYGQFSSIVFDHARPPFKVYRSYHMKKEITEPTHKKAYFFGRTCDSLDLIAIQDNAPEYNVGDELVFPWMGAYTSASATTFNGFALPRKVYSEGDKLTPAFENLNPDPTVTYPIETKSSVSLSLQHSLSYRLS</sequence>
<dbReference type="Pfam" id="PF00278">
    <property type="entry name" value="Orn_DAP_Arg_deC"/>
    <property type="match status" value="1"/>
</dbReference>
<proteinExistence type="inferred from homology"/>
<keyword evidence="3" id="KW-0663">Pyridoxal phosphate</keyword>
<dbReference type="PANTHER" id="PTHR11482">
    <property type="entry name" value="ARGININE/DIAMINOPIMELATE/ORNITHINE DECARBOXYLASE"/>
    <property type="match status" value="1"/>
</dbReference>
<dbReference type="GO" id="GO:0033387">
    <property type="term" value="P:putrescine biosynthetic process from arginine, via ornithine"/>
    <property type="evidence" value="ECO:0007669"/>
    <property type="project" value="TreeGrafter"/>
</dbReference>
<dbReference type="PRINTS" id="PR01179">
    <property type="entry name" value="ODADCRBXLASE"/>
</dbReference>
<organism evidence="7">
    <name type="scientific">viral metagenome</name>
    <dbReference type="NCBI Taxonomy" id="1070528"/>
    <lineage>
        <taxon>unclassified sequences</taxon>
        <taxon>metagenomes</taxon>
        <taxon>organismal metagenomes</taxon>
    </lineage>
</organism>
<dbReference type="InterPro" id="IPR009006">
    <property type="entry name" value="Ala_racemase/Decarboxylase_C"/>
</dbReference>
<feature type="domain" description="Orn/DAP/Arg decarboxylase 2 N-terminal" evidence="6">
    <location>
        <begin position="1"/>
        <end position="217"/>
    </location>
</feature>
<comment type="similarity">
    <text evidence="2">Belongs to the Orn/Lys/Arg decarboxylase class-II family.</text>
</comment>
<dbReference type="Gene3D" id="2.40.37.10">
    <property type="entry name" value="Lyase, Ornithine Decarboxylase, Chain A, domain 1"/>
    <property type="match status" value="1"/>
</dbReference>
<keyword evidence="4" id="KW-0456">Lyase</keyword>
<evidence type="ECO:0008006" key="8">
    <source>
        <dbReference type="Google" id="ProtNLM"/>
    </source>
</evidence>
<dbReference type="InterPro" id="IPR022644">
    <property type="entry name" value="De-COase2_N"/>
</dbReference>
<evidence type="ECO:0000256" key="1">
    <source>
        <dbReference type="ARBA" id="ARBA00001933"/>
    </source>
</evidence>
<accession>A0A6C0APC2</accession>
<dbReference type="InterPro" id="IPR000183">
    <property type="entry name" value="Orn/DAP/Arg_de-COase"/>
</dbReference>
<name>A0A6C0APC2_9ZZZZ</name>
<dbReference type="InterPro" id="IPR022643">
    <property type="entry name" value="De-COase2_C"/>
</dbReference>
<dbReference type="PRINTS" id="PR01182">
    <property type="entry name" value="ORNDCRBXLASE"/>
</dbReference>
<dbReference type="Gene3D" id="3.20.20.10">
    <property type="entry name" value="Alanine racemase"/>
    <property type="match status" value="1"/>
</dbReference>
<dbReference type="PANTHER" id="PTHR11482:SF6">
    <property type="entry name" value="ORNITHINE DECARBOXYLASE 1-RELATED"/>
    <property type="match status" value="1"/>
</dbReference>
<evidence type="ECO:0000259" key="5">
    <source>
        <dbReference type="Pfam" id="PF00278"/>
    </source>
</evidence>
<dbReference type="InterPro" id="IPR029066">
    <property type="entry name" value="PLP-binding_barrel"/>
</dbReference>